<proteinExistence type="predicted"/>
<dbReference type="EMBL" id="CP002604">
    <property type="protein sequence ID" value="AEA66015.1"/>
    <property type="molecule type" value="Genomic_DNA"/>
</dbReference>
<dbReference type="SUPFAM" id="SSF54285">
    <property type="entry name" value="MoaD/ThiS"/>
    <property type="match status" value="1"/>
</dbReference>
<gene>
    <name evidence="1" type="ordered locus">bgla_4p2550</name>
</gene>
<name>F2LT69_BURGS</name>
<evidence type="ECO:0000313" key="1">
    <source>
        <dbReference type="EMBL" id="AEA66015.1"/>
    </source>
</evidence>
<dbReference type="Gene3D" id="3.10.20.30">
    <property type="match status" value="1"/>
</dbReference>
<protein>
    <submittedName>
        <fullName evidence="1">ThiS family protein</fullName>
    </submittedName>
</protein>
<geneLocation type="plasmid" evidence="1 2">
    <name>bgla_4p</name>
</geneLocation>
<dbReference type="InterPro" id="IPR052045">
    <property type="entry name" value="Sulfur_Carrier/Prot_Modifier"/>
</dbReference>
<dbReference type="InterPro" id="IPR003749">
    <property type="entry name" value="ThiS/MoaD-like"/>
</dbReference>
<dbReference type="InterPro" id="IPR016155">
    <property type="entry name" value="Mopterin_synth/thiamin_S_b"/>
</dbReference>
<reference evidence="1 2" key="1">
    <citation type="journal article" date="2011" name="J. Bacteriol.">
        <title>Complete genome sequence of Burkholderia gladioli BSR3.</title>
        <authorList>
            <person name="Seo Y.S."/>
            <person name="Lim J."/>
            <person name="Choi B.S."/>
            <person name="Kim H."/>
            <person name="Goo E."/>
            <person name="Lee B."/>
            <person name="Lim J.S."/>
            <person name="Choi I.Y."/>
            <person name="Moon J.S."/>
            <person name="Kim J."/>
            <person name="Hwang I."/>
        </authorList>
    </citation>
    <scope>NUCLEOTIDE SEQUENCE [LARGE SCALE GENOMIC DNA]</scope>
    <source>
        <strain evidence="2">BSR3</strain>
    </source>
</reference>
<keyword evidence="1" id="KW-0614">Plasmid</keyword>
<evidence type="ECO:0000313" key="2">
    <source>
        <dbReference type="Proteomes" id="UP000008316"/>
    </source>
</evidence>
<dbReference type="KEGG" id="bgd:bgla_4p2550"/>
<dbReference type="Pfam" id="PF02597">
    <property type="entry name" value="ThiS"/>
    <property type="match status" value="1"/>
</dbReference>
<organism evidence="1 2">
    <name type="scientific">Burkholderia gladioli (strain BSR3)</name>
    <dbReference type="NCBI Taxonomy" id="999541"/>
    <lineage>
        <taxon>Bacteria</taxon>
        <taxon>Pseudomonadati</taxon>
        <taxon>Pseudomonadota</taxon>
        <taxon>Betaproteobacteria</taxon>
        <taxon>Burkholderiales</taxon>
        <taxon>Burkholderiaceae</taxon>
        <taxon>Burkholderia</taxon>
    </lineage>
</organism>
<dbReference type="PANTHER" id="PTHR38031">
    <property type="entry name" value="SULFUR CARRIER PROTEIN SLR0821-RELATED"/>
    <property type="match status" value="1"/>
</dbReference>
<dbReference type="HOGENOM" id="CLU_114601_1_0_4"/>
<dbReference type="PANTHER" id="PTHR38031:SF1">
    <property type="entry name" value="SULFUR CARRIER PROTEIN CYSO"/>
    <property type="match status" value="1"/>
</dbReference>
<sequence length="98" mass="10615">MTVTVHIPTLLHPLTGDRKQVEAQGANLRELIDDLDARHPGLRARLMRDGALHRFVNFYINDQDVRFAGELDAPVRAGDSIVILPAVAGGAPGRPEAA</sequence>
<dbReference type="RefSeq" id="WP_013700185.1">
    <property type="nucleotide sequence ID" value="NC_015383.1"/>
</dbReference>
<dbReference type="Proteomes" id="UP000008316">
    <property type="component" value="Plasmid bgla_4p"/>
</dbReference>
<dbReference type="AlphaFoldDB" id="F2LT69"/>
<dbReference type="InterPro" id="IPR012675">
    <property type="entry name" value="Beta-grasp_dom_sf"/>
</dbReference>
<accession>F2LT69</accession>
<keyword evidence="2" id="KW-1185">Reference proteome</keyword>